<sequence length="324" mass="35587">MASANTKEIARELPLLLRVYKDGTVERFLGSPLVPPSLQDPETLVSSKDIVISENPSISARVYLPKLTTQNQKLPILVYYHGGAFCLESAFSFLHHRYLNIIASEANVVVVSVEYRLAPEHPLPAAYEDSWEALKWVTSHSTNNTKNSEPWLINHGDFNRFYIGGDTAGANIAHNAVLRVGGGVESLLGGVKVAGVILAFPLFWSSKPVLSEPVEGHEESSAMQVWKFVYPDAAGGIDNPLINPLAPGAPSLGTIGCPKMLIFVAGKDDLRDRGIWYYDAVKESGWRGDVELVLVDGEEHCFQIYHPQTDNSKTMITRIASFLV</sequence>
<comment type="pathway">
    <text evidence="1">Secondary metabolite biosynthesis; flavonoid biosynthesis.</text>
</comment>
<dbReference type="STRING" id="157652.A0A371G153"/>
<protein>
    <recommendedName>
        <fullName evidence="11">2-hydroxyisoflavanone dehydratase</fullName>
        <ecNumber evidence="6">3.1.1.1</ecNumber>
        <ecNumber evidence="10">4.2.1.105</ecNumber>
    </recommendedName>
</protein>
<dbReference type="PANTHER" id="PTHR23024">
    <property type="entry name" value="ARYLACETAMIDE DEACETYLASE"/>
    <property type="match status" value="1"/>
</dbReference>
<comment type="similarity">
    <text evidence="2">Belongs to the 'GDXG' lipolytic enzyme family.</text>
</comment>
<evidence type="ECO:0000256" key="5">
    <source>
        <dbReference type="ARBA" id="ARBA00023241"/>
    </source>
</evidence>
<dbReference type="OrthoDB" id="408631at2759"/>
<evidence type="ECO:0000256" key="7">
    <source>
        <dbReference type="ARBA" id="ARBA00050575"/>
    </source>
</evidence>
<evidence type="ECO:0000256" key="1">
    <source>
        <dbReference type="ARBA" id="ARBA00004966"/>
    </source>
</evidence>
<evidence type="ECO:0000256" key="2">
    <source>
        <dbReference type="ARBA" id="ARBA00010515"/>
    </source>
</evidence>
<dbReference type="GO" id="GO:0009717">
    <property type="term" value="P:isoflavonoid biosynthetic process"/>
    <property type="evidence" value="ECO:0007669"/>
    <property type="project" value="UniProtKB-ARBA"/>
</dbReference>
<comment type="catalytic activity">
    <reaction evidence="7">
        <text>(2R,3S)-2,4',7-trihydroxyisoflavanone = daidzein + H2O + H(+)</text>
        <dbReference type="Rhea" id="RHEA:16445"/>
        <dbReference type="ChEBI" id="CHEBI:15377"/>
        <dbReference type="ChEBI" id="CHEBI:15378"/>
        <dbReference type="ChEBI" id="CHEBI:63325"/>
        <dbReference type="ChEBI" id="CHEBI:77764"/>
        <dbReference type="EC" id="4.2.1.105"/>
    </reaction>
</comment>
<keyword evidence="3" id="KW-0378">Hydrolase</keyword>
<evidence type="ECO:0000256" key="9">
    <source>
        <dbReference type="ARBA" id="ARBA00052503"/>
    </source>
</evidence>
<evidence type="ECO:0000313" key="14">
    <source>
        <dbReference type="Proteomes" id="UP000257109"/>
    </source>
</evidence>
<comment type="catalytic activity">
    <reaction evidence="8">
        <text>a carboxylic ester + H2O = an alcohol + a carboxylate + H(+)</text>
        <dbReference type="Rhea" id="RHEA:21164"/>
        <dbReference type="ChEBI" id="CHEBI:15377"/>
        <dbReference type="ChEBI" id="CHEBI:15378"/>
        <dbReference type="ChEBI" id="CHEBI:29067"/>
        <dbReference type="ChEBI" id="CHEBI:30879"/>
        <dbReference type="ChEBI" id="CHEBI:33308"/>
        <dbReference type="EC" id="3.1.1.1"/>
    </reaction>
</comment>
<dbReference type="GO" id="GO:0009813">
    <property type="term" value="P:flavonoid biosynthetic process"/>
    <property type="evidence" value="ECO:0007669"/>
    <property type="project" value="UniProtKB-KW"/>
</dbReference>
<evidence type="ECO:0000256" key="8">
    <source>
        <dbReference type="ARBA" id="ARBA00051142"/>
    </source>
</evidence>
<dbReference type="EMBL" id="QJKJ01007092">
    <property type="protein sequence ID" value="RDX84284.1"/>
    <property type="molecule type" value="Genomic_DNA"/>
</dbReference>
<evidence type="ECO:0000256" key="11">
    <source>
        <dbReference type="ARBA" id="ARBA00070850"/>
    </source>
</evidence>
<keyword evidence="4" id="KW-0456">Lyase</keyword>
<keyword evidence="14" id="KW-1185">Reference proteome</keyword>
<evidence type="ECO:0000259" key="12">
    <source>
        <dbReference type="Pfam" id="PF07859"/>
    </source>
</evidence>
<feature type="non-terminal residue" evidence="13">
    <location>
        <position position="1"/>
    </location>
</feature>
<gene>
    <name evidence="13" type="primary">HIDM</name>
    <name evidence="13" type="ORF">CR513_34685</name>
</gene>
<accession>A0A371G153</accession>
<evidence type="ECO:0000313" key="13">
    <source>
        <dbReference type="EMBL" id="RDX84284.1"/>
    </source>
</evidence>
<dbReference type="Gene3D" id="3.40.50.1820">
    <property type="entry name" value="alpha/beta hydrolase"/>
    <property type="match status" value="1"/>
</dbReference>
<dbReference type="Pfam" id="PF07859">
    <property type="entry name" value="Abhydrolase_3"/>
    <property type="match status" value="1"/>
</dbReference>
<comment type="catalytic activity">
    <reaction evidence="9">
        <text>2-hydroxy-2,3-dihydrogenistein = genistein + H2O + H(+)</text>
        <dbReference type="Rhea" id="RHEA:36803"/>
        <dbReference type="ChEBI" id="CHEBI:15377"/>
        <dbReference type="ChEBI" id="CHEBI:15378"/>
        <dbReference type="ChEBI" id="CHEBI:31080"/>
        <dbReference type="ChEBI" id="CHEBI:74224"/>
        <dbReference type="EC" id="4.2.1.105"/>
    </reaction>
</comment>
<name>A0A371G153_MUCPR</name>
<dbReference type="FunFam" id="3.40.50.1820:FF:000376">
    <property type="entry name" value="Probable carboxylesterase 12"/>
    <property type="match status" value="1"/>
</dbReference>
<dbReference type="InterPro" id="IPR050466">
    <property type="entry name" value="Carboxylest/Gibb_receptor"/>
</dbReference>
<dbReference type="SUPFAM" id="SSF53474">
    <property type="entry name" value="alpha/beta-Hydrolases"/>
    <property type="match status" value="1"/>
</dbReference>
<organism evidence="13 14">
    <name type="scientific">Mucuna pruriens</name>
    <name type="common">Velvet bean</name>
    <name type="synonym">Dolichos pruriens</name>
    <dbReference type="NCBI Taxonomy" id="157652"/>
    <lineage>
        <taxon>Eukaryota</taxon>
        <taxon>Viridiplantae</taxon>
        <taxon>Streptophyta</taxon>
        <taxon>Embryophyta</taxon>
        <taxon>Tracheophyta</taxon>
        <taxon>Spermatophyta</taxon>
        <taxon>Magnoliopsida</taxon>
        <taxon>eudicotyledons</taxon>
        <taxon>Gunneridae</taxon>
        <taxon>Pentapetalae</taxon>
        <taxon>rosids</taxon>
        <taxon>fabids</taxon>
        <taxon>Fabales</taxon>
        <taxon>Fabaceae</taxon>
        <taxon>Papilionoideae</taxon>
        <taxon>50 kb inversion clade</taxon>
        <taxon>NPAAA clade</taxon>
        <taxon>indigoferoid/millettioid clade</taxon>
        <taxon>Phaseoleae</taxon>
        <taxon>Mucuna</taxon>
    </lineage>
</organism>
<dbReference type="PANTHER" id="PTHR23024:SF449">
    <property type="entry name" value="2-HYDROXYISOFLAVANONE DEHYDRATASE"/>
    <property type="match status" value="1"/>
</dbReference>
<dbReference type="EC" id="3.1.1.1" evidence="6"/>
<reference evidence="13" key="1">
    <citation type="submission" date="2018-05" db="EMBL/GenBank/DDBJ databases">
        <title>Draft genome of Mucuna pruriens seed.</title>
        <authorList>
            <person name="Nnadi N.E."/>
            <person name="Vos R."/>
            <person name="Hasami M.H."/>
            <person name="Devisetty U.K."/>
            <person name="Aguiy J.C."/>
        </authorList>
    </citation>
    <scope>NUCLEOTIDE SEQUENCE [LARGE SCALE GENOMIC DNA]</scope>
    <source>
        <strain evidence="13">JCA_2017</strain>
    </source>
</reference>
<evidence type="ECO:0000256" key="10">
    <source>
        <dbReference type="ARBA" id="ARBA00067065"/>
    </source>
</evidence>
<dbReference type="Proteomes" id="UP000257109">
    <property type="component" value="Unassembled WGS sequence"/>
</dbReference>
<dbReference type="InterPro" id="IPR013094">
    <property type="entry name" value="AB_hydrolase_3"/>
</dbReference>
<dbReference type="GO" id="GO:0033987">
    <property type="term" value="F:2-hydroxyisoflavanone dehydratase activity"/>
    <property type="evidence" value="ECO:0007669"/>
    <property type="project" value="UniProtKB-EC"/>
</dbReference>
<proteinExistence type="inferred from homology"/>
<feature type="domain" description="Alpha/beta hydrolase fold-3" evidence="12">
    <location>
        <begin position="77"/>
        <end position="303"/>
    </location>
</feature>
<evidence type="ECO:0000256" key="3">
    <source>
        <dbReference type="ARBA" id="ARBA00022801"/>
    </source>
</evidence>
<evidence type="ECO:0000256" key="6">
    <source>
        <dbReference type="ARBA" id="ARBA00039155"/>
    </source>
</evidence>
<dbReference type="AlphaFoldDB" id="A0A371G153"/>
<dbReference type="GO" id="GO:0106435">
    <property type="term" value="F:carboxylesterase activity"/>
    <property type="evidence" value="ECO:0007669"/>
    <property type="project" value="UniProtKB-EC"/>
</dbReference>
<comment type="caution">
    <text evidence="13">The sequence shown here is derived from an EMBL/GenBank/DDBJ whole genome shotgun (WGS) entry which is preliminary data.</text>
</comment>
<evidence type="ECO:0000256" key="4">
    <source>
        <dbReference type="ARBA" id="ARBA00023239"/>
    </source>
</evidence>
<dbReference type="InterPro" id="IPR029058">
    <property type="entry name" value="AB_hydrolase_fold"/>
</dbReference>
<dbReference type="EC" id="4.2.1.105" evidence="10"/>
<keyword evidence="5" id="KW-0284">Flavonoid biosynthesis</keyword>